<protein>
    <submittedName>
        <fullName evidence="8">Uncharacterized protein</fullName>
    </submittedName>
</protein>
<proteinExistence type="predicted"/>
<dbReference type="PANTHER" id="PTHR22906">
    <property type="entry name" value="PROPERDIN"/>
    <property type="match status" value="1"/>
</dbReference>
<keyword evidence="4" id="KW-0732">Signal</keyword>
<dbReference type="Gene3D" id="2.20.100.10">
    <property type="entry name" value="Thrombospondin type-1 (TSP1) repeat"/>
    <property type="match status" value="2"/>
</dbReference>
<dbReference type="PROSITE" id="PS50068">
    <property type="entry name" value="LDLRA_2"/>
    <property type="match status" value="1"/>
</dbReference>
<dbReference type="InterPro" id="IPR000884">
    <property type="entry name" value="TSP1_rpt"/>
</dbReference>
<keyword evidence="5" id="KW-0677">Repeat</keyword>
<organism evidence="8 9">
    <name type="scientific">Tegillarca granosa</name>
    <name type="common">Malaysian cockle</name>
    <name type="synonym">Anadara granosa</name>
    <dbReference type="NCBI Taxonomy" id="220873"/>
    <lineage>
        <taxon>Eukaryota</taxon>
        <taxon>Metazoa</taxon>
        <taxon>Spiralia</taxon>
        <taxon>Lophotrochozoa</taxon>
        <taxon>Mollusca</taxon>
        <taxon>Bivalvia</taxon>
        <taxon>Autobranchia</taxon>
        <taxon>Pteriomorphia</taxon>
        <taxon>Arcoida</taxon>
        <taxon>Arcoidea</taxon>
        <taxon>Arcidae</taxon>
        <taxon>Tegillarca</taxon>
    </lineage>
</organism>
<gene>
    <name evidence="8" type="ORF">KUTeg_012580</name>
</gene>
<keyword evidence="6 7" id="KW-1015">Disulfide bond</keyword>
<name>A0ABQ9EZX2_TEGGR</name>
<evidence type="ECO:0000313" key="8">
    <source>
        <dbReference type="EMBL" id="KAJ8310715.1"/>
    </source>
</evidence>
<evidence type="ECO:0000256" key="7">
    <source>
        <dbReference type="PROSITE-ProRule" id="PRU00124"/>
    </source>
</evidence>
<dbReference type="InterPro" id="IPR036383">
    <property type="entry name" value="TSP1_rpt_sf"/>
</dbReference>
<keyword evidence="9" id="KW-1185">Reference proteome</keyword>
<evidence type="ECO:0000256" key="1">
    <source>
        <dbReference type="ARBA" id="ARBA00004613"/>
    </source>
</evidence>
<dbReference type="CDD" id="cd00112">
    <property type="entry name" value="LDLa"/>
    <property type="match status" value="1"/>
</dbReference>
<evidence type="ECO:0000256" key="6">
    <source>
        <dbReference type="ARBA" id="ARBA00023157"/>
    </source>
</evidence>
<evidence type="ECO:0000256" key="5">
    <source>
        <dbReference type="ARBA" id="ARBA00022737"/>
    </source>
</evidence>
<dbReference type="PROSITE" id="PS01209">
    <property type="entry name" value="LDLRA_1"/>
    <property type="match status" value="1"/>
</dbReference>
<reference evidence="8 9" key="1">
    <citation type="submission" date="2022-12" db="EMBL/GenBank/DDBJ databases">
        <title>Chromosome-level genome of Tegillarca granosa.</title>
        <authorList>
            <person name="Kim J."/>
        </authorList>
    </citation>
    <scope>NUCLEOTIDE SEQUENCE [LARGE SCALE GENOMIC DNA]</scope>
    <source>
        <strain evidence="8">Teg-2019</strain>
        <tissue evidence="8">Adductor muscle</tissue>
    </source>
</reference>
<feature type="disulfide bond" evidence="7">
    <location>
        <begin position="147"/>
        <end position="162"/>
    </location>
</feature>
<evidence type="ECO:0000256" key="3">
    <source>
        <dbReference type="ARBA" id="ARBA00022536"/>
    </source>
</evidence>
<dbReference type="Proteomes" id="UP001217089">
    <property type="component" value="Unassembled WGS sequence"/>
</dbReference>
<dbReference type="InterPro" id="IPR023415">
    <property type="entry name" value="LDLR_class-A_CS"/>
</dbReference>
<dbReference type="InterPro" id="IPR002172">
    <property type="entry name" value="LDrepeatLR_classA_rpt"/>
</dbReference>
<comment type="caution">
    <text evidence="7">Lacks conserved residue(s) required for the propagation of feature annotation.</text>
</comment>
<dbReference type="PANTHER" id="PTHR22906:SF43">
    <property type="entry name" value="PROPERDIN"/>
    <property type="match status" value="1"/>
</dbReference>
<comment type="subcellular location">
    <subcellularLocation>
        <location evidence="1">Secreted</location>
    </subcellularLocation>
</comment>
<dbReference type="Pfam" id="PF00057">
    <property type="entry name" value="Ldl_recept_a"/>
    <property type="match status" value="1"/>
</dbReference>
<evidence type="ECO:0000313" key="9">
    <source>
        <dbReference type="Proteomes" id="UP001217089"/>
    </source>
</evidence>
<dbReference type="PROSITE" id="PS50092">
    <property type="entry name" value="TSP1"/>
    <property type="match status" value="2"/>
</dbReference>
<dbReference type="InterPro" id="IPR052065">
    <property type="entry name" value="Compl_asym_regulator"/>
</dbReference>
<comment type="caution">
    <text evidence="8">The sequence shown here is derived from an EMBL/GenBank/DDBJ whole genome shotgun (WGS) entry which is preliminary data.</text>
</comment>
<evidence type="ECO:0000256" key="4">
    <source>
        <dbReference type="ARBA" id="ARBA00022729"/>
    </source>
</evidence>
<dbReference type="InterPro" id="IPR036055">
    <property type="entry name" value="LDL_receptor-like_sf"/>
</dbReference>
<dbReference type="Pfam" id="PF00090">
    <property type="entry name" value="TSP_1"/>
    <property type="match status" value="2"/>
</dbReference>
<dbReference type="SUPFAM" id="SSF57424">
    <property type="entry name" value="LDL receptor-like module"/>
    <property type="match status" value="1"/>
</dbReference>
<accession>A0ABQ9EZX2</accession>
<dbReference type="Gene3D" id="4.10.400.10">
    <property type="entry name" value="Low-density Lipoprotein Receptor"/>
    <property type="match status" value="1"/>
</dbReference>
<dbReference type="EMBL" id="JARBDR010000640">
    <property type="protein sequence ID" value="KAJ8310715.1"/>
    <property type="molecule type" value="Genomic_DNA"/>
</dbReference>
<dbReference type="SUPFAM" id="SSF82895">
    <property type="entry name" value="TSP-1 type 1 repeat"/>
    <property type="match status" value="2"/>
</dbReference>
<keyword evidence="3" id="KW-0245">EGF-like domain</keyword>
<dbReference type="SMART" id="SM00209">
    <property type="entry name" value="TSP1"/>
    <property type="match status" value="2"/>
</dbReference>
<sequence length="176" mass="19809">MESAWGEWGKWSPCSVTCGYGSVTRTRNWIFPNGSVLVDFTYHYTVVCDSQAPCPVVELLATSGAWGEWGKWSPCSVTCGYGSVTRTRNWIFPNGSVLVDFTYHYTVVCDSQAPCPELPKDFDMSKCDLNTFICDSKLQCVSLSERCDDEVHCHDGSDEKDCITYLNMNSKEIQIY</sequence>
<evidence type="ECO:0000256" key="2">
    <source>
        <dbReference type="ARBA" id="ARBA00022525"/>
    </source>
</evidence>
<keyword evidence="2" id="KW-0964">Secreted</keyword>
<dbReference type="SMART" id="SM00192">
    <property type="entry name" value="LDLa"/>
    <property type="match status" value="1"/>
</dbReference>